<sequence>VHSLGETLVLSNIEARETATFFIKVFGVPVPFFPYGRWYLPIPRRGPITLIVGKPIEVELNEHPDPEYIDEICDKYYAQIRALFHEHKHETGHGDYEIIFV</sequence>
<name>A0A0L0FLL1_9EUKA</name>
<dbReference type="InterPro" id="IPR007130">
    <property type="entry name" value="DAGAT"/>
</dbReference>
<dbReference type="GeneID" id="25910673"/>
<dbReference type="RefSeq" id="XP_014151273.1">
    <property type="nucleotide sequence ID" value="XM_014295798.1"/>
</dbReference>
<evidence type="ECO:0000256" key="3">
    <source>
        <dbReference type="ARBA" id="ARBA00022516"/>
    </source>
</evidence>
<evidence type="ECO:0000256" key="7">
    <source>
        <dbReference type="ARBA" id="ARBA00022989"/>
    </source>
</evidence>
<protein>
    <recommendedName>
        <fullName evidence="13">Acyltransferase</fullName>
    </recommendedName>
</protein>
<keyword evidence="9" id="KW-0472">Membrane</keyword>
<dbReference type="GO" id="GO:0006629">
    <property type="term" value="P:lipid metabolic process"/>
    <property type="evidence" value="ECO:0007669"/>
    <property type="project" value="UniProtKB-KW"/>
</dbReference>
<keyword evidence="10" id="KW-0012">Acyltransferase</keyword>
<keyword evidence="8" id="KW-0443">Lipid metabolism</keyword>
<evidence type="ECO:0000313" key="12">
    <source>
        <dbReference type="Proteomes" id="UP000054560"/>
    </source>
</evidence>
<dbReference type="Pfam" id="PF03982">
    <property type="entry name" value="DAGAT"/>
    <property type="match status" value="1"/>
</dbReference>
<evidence type="ECO:0000256" key="2">
    <source>
        <dbReference type="ARBA" id="ARBA00005420"/>
    </source>
</evidence>
<dbReference type="STRING" id="667725.A0A0L0FLL1"/>
<evidence type="ECO:0000256" key="8">
    <source>
        <dbReference type="ARBA" id="ARBA00023098"/>
    </source>
</evidence>
<dbReference type="PANTHER" id="PTHR12317:SF34">
    <property type="entry name" value="ACYLTRANSFERASE"/>
    <property type="match status" value="1"/>
</dbReference>
<evidence type="ECO:0000256" key="9">
    <source>
        <dbReference type="ARBA" id="ARBA00023136"/>
    </source>
</evidence>
<organism evidence="11 12">
    <name type="scientific">Sphaeroforma arctica JP610</name>
    <dbReference type="NCBI Taxonomy" id="667725"/>
    <lineage>
        <taxon>Eukaryota</taxon>
        <taxon>Ichthyosporea</taxon>
        <taxon>Ichthyophonida</taxon>
        <taxon>Sphaeroforma</taxon>
    </lineage>
</organism>
<feature type="non-terminal residue" evidence="11">
    <location>
        <position position="1"/>
    </location>
</feature>
<evidence type="ECO:0000313" key="11">
    <source>
        <dbReference type="EMBL" id="KNC77371.1"/>
    </source>
</evidence>
<keyword evidence="6" id="KW-0256">Endoplasmic reticulum</keyword>
<dbReference type="EMBL" id="KQ242754">
    <property type="protein sequence ID" value="KNC77371.1"/>
    <property type="molecule type" value="Genomic_DNA"/>
</dbReference>
<evidence type="ECO:0000256" key="10">
    <source>
        <dbReference type="ARBA" id="ARBA00023315"/>
    </source>
</evidence>
<keyword evidence="12" id="KW-1185">Reference proteome</keyword>
<keyword evidence="3" id="KW-0444">Lipid biosynthesis</keyword>
<dbReference type="GO" id="GO:0005789">
    <property type="term" value="C:endoplasmic reticulum membrane"/>
    <property type="evidence" value="ECO:0007669"/>
    <property type="project" value="UniProtKB-SubCell"/>
</dbReference>
<evidence type="ECO:0000256" key="4">
    <source>
        <dbReference type="ARBA" id="ARBA00022679"/>
    </source>
</evidence>
<dbReference type="Proteomes" id="UP000054560">
    <property type="component" value="Unassembled WGS sequence"/>
</dbReference>
<dbReference type="PANTHER" id="PTHR12317">
    <property type="entry name" value="DIACYLGLYCEROL O-ACYLTRANSFERASE"/>
    <property type="match status" value="1"/>
</dbReference>
<comment type="similarity">
    <text evidence="2">Belongs to the diacylglycerol acyltransferase family.</text>
</comment>
<evidence type="ECO:0008006" key="13">
    <source>
        <dbReference type="Google" id="ProtNLM"/>
    </source>
</evidence>
<dbReference type="AlphaFoldDB" id="A0A0L0FLL1"/>
<accession>A0A0L0FLL1</accession>
<keyword evidence="4" id="KW-0808">Transferase</keyword>
<evidence type="ECO:0000256" key="5">
    <source>
        <dbReference type="ARBA" id="ARBA00022692"/>
    </source>
</evidence>
<keyword evidence="7" id="KW-1133">Transmembrane helix</keyword>
<evidence type="ECO:0000256" key="6">
    <source>
        <dbReference type="ARBA" id="ARBA00022824"/>
    </source>
</evidence>
<dbReference type="GO" id="GO:0008374">
    <property type="term" value="F:O-acyltransferase activity"/>
    <property type="evidence" value="ECO:0007669"/>
    <property type="project" value="InterPro"/>
</dbReference>
<evidence type="ECO:0000256" key="1">
    <source>
        <dbReference type="ARBA" id="ARBA00004477"/>
    </source>
</evidence>
<dbReference type="OrthoDB" id="6766479at2759"/>
<reference evidence="11 12" key="1">
    <citation type="submission" date="2011-02" db="EMBL/GenBank/DDBJ databases">
        <title>The Genome Sequence of Sphaeroforma arctica JP610.</title>
        <authorList>
            <consortium name="The Broad Institute Genome Sequencing Platform"/>
            <person name="Russ C."/>
            <person name="Cuomo C."/>
            <person name="Young S.K."/>
            <person name="Zeng Q."/>
            <person name="Gargeya S."/>
            <person name="Alvarado L."/>
            <person name="Berlin A."/>
            <person name="Chapman S.B."/>
            <person name="Chen Z."/>
            <person name="Freedman E."/>
            <person name="Gellesch M."/>
            <person name="Goldberg J."/>
            <person name="Griggs A."/>
            <person name="Gujja S."/>
            <person name="Heilman E."/>
            <person name="Heiman D."/>
            <person name="Howarth C."/>
            <person name="Mehta T."/>
            <person name="Neiman D."/>
            <person name="Pearson M."/>
            <person name="Roberts A."/>
            <person name="Saif S."/>
            <person name="Shea T."/>
            <person name="Shenoy N."/>
            <person name="Sisk P."/>
            <person name="Stolte C."/>
            <person name="Sykes S."/>
            <person name="White J."/>
            <person name="Yandava C."/>
            <person name="Burger G."/>
            <person name="Gray M.W."/>
            <person name="Holland P.W.H."/>
            <person name="King N."/>
            <person name="Lang F.B.F."/>
            <person name="Roger A.J."/>
            <person name="Ruiz-Trillo I."/>
            <person name="Haas B."/>
            <person name="Nusbaum C."/>
            <person name="Birren B."/>
        </authorList>
    </citation>
    <scope>NUCLEOTIDE SEQUENCE [LARGE SCALE GENOMIC DNA]</scope>
    <source>
        <strain evidence="11 12">JP610</strain>
    </source>
</reference>
<keyword evidence="5" id="KW-0812">Transmembrane</keyword>
<gene>
    <name evidence="11" type="ORF">SARC_10169</name>
</gene>
<comment type="subcellular location">
    <subcellularLocation>
        <location evidence="1">Endoplasmic reticulum membrane</location>
        <topology evidence="1">Multi-pass membrane protein</topology>
    </subcellularLocation>
</comment>
<proteinExistence type="inferred from homology"/>